<evidence type="ECO:0000259" key="3">
    <source>
        <dbReference type="Pfam" id="PF12161"/>
    </source>
</evidence>
<keyword evidence="5" id="KW-1185">Reference proteome</keyword>
<sequence>MLSLIFLKFVSDTFEARRKEIIAEFGEQYVDNDAFYTMKSVFYLPEDSRWSYILKYAKQEDIAVKIDTALHDIEKKNKALTGALPDNYFSRLDLEVSKLSALLDQINNIQTINSQHEDVVGRVYEYFLGKFALAEGKLAKTRMLPTGLA</sequence>
<protein>
    <submittedName>
        <fullName evidence="4">Type I restriction-modification system subunit M N-terminal domain-containing protein</fullName>
    </submittedName>
</protein>
<proteinExistence type="inferred from homology"/>
<dbReference type="EMBL" id="JANIBM010000024">
    <property type="protein sequence ID" value="MCQ8182523.1"/>
    <property type="molecule type" value="Genomic_DNA"/>
</dbReference>
<dbReference type="InterPro" id="IPR052916">
    <property type="entry name" value="Type-I_RE_MTase_Subunit"/>
</dbReference>
<evidence type="ECO:0000313" key="4">
    <source>
        <dbReference type="EMBL" id="MCQ8182523.1"/>
    </source>
</evidence>
<dbReference type="InterPro" id="IPR038333">
    <property type="entry name" value="T1MK-like_N_sf"/>
</dbReference>
<reference evidence="4 5" key="1">
    <citation type="submission" date="2022-07" db="EMBL/GenBank/DDBJ databases">
        <title>Methylomonas rivi sp. nov., Methylomonas rosea sp. nov., Methylomonas aureus sp. nov. and Methylomonas subterranea sp. nov., four novel methanotrophs isolated from a freshwater creek and the deep terrestrial subsurface.</title>
        <authorList>
            <person name="Abin C."/>
            <person name="Sankaranarayanan K."/>
            <person name="Garner C."/>
            <person name="Sindelar R."/>
            <person name="Kotary K."/>
            <person name="Garner R."/>
            <person name="Barclay S."/>
            <person name="Lawson P."/>
            <person name="Krumholz L."/>
        </authorList>
    </citation>
    <scope>NUCLEOTIDE SEQUENCE [LARGE SCALE GENOMIC DNA]</scope>
    <source>
        <strain evidence="4 5">SURF-1</strain>
    </source>
</reference>
<dbReference type="Gene3D" id="1.20.1260.30">
    <property type="match status" value="1"/>
</dbReference>
<feature type="domain" description="N6 adenine-specific DNA methyltransferase N-terminal" evidence="3">
    <location>
        <begin position="2"/>
        <end position="104"/>
    </location>
</feature>
<organism evidence="4 5">
    <name type="scientific">Methylomonas aurea</name>
    <dbReference type="NCBI Taxonomy" id="2952224"/>
    <lineage>
        <taxon>Bacteria</taxon>
        <taxon>Pseudomonadati</taxon>
        <taxon>Pseudomonadota</taxon>
        <taxon>Gammaproteobacteria</taxon>
        <taxon>Methylococcales</taxon>
        <taxon>Methylococcaceae</taxon>
        <taxon>Methylomonas</taxon>
    </lineage>
</organism>
<dbReference type="Proteomes" id="UP001524569">
    <property type="component" value="Unassembled WGS sequence"/>
</dbReference>
<comment type="caution">
    <text evidence="4">The sequence shown here is derived from an EMBL/GenBank/DDBJ whole genome shotgun (WGS) entry which is preliminary data.</text>
</comment>
<dbReference type="PANTHER" id="PTHR42998">
    <property type="entry name" value="TYPE I RESTRICTION ENZYME HINDVIIP M PROTEIN-RELATED"/>
    <property type="match status" value="1"/>
</dbReference>
<evidence type="ECO:0000313" key="5">
    <source>
        <dbReference type="Proteomes" id="UP001524569"/>
    </source>
</evidence>
<name>A0ABT1UKZ9_9GAMM</name>
<dbReference type="InterPro" id="IPR029063">
    <property type="entry name" value="SAM-dependent_MTases_sf"/>
</dbReference>
<gene>
    <name evidence="4" type="ORF">NP603_15485</name>
</gene>
<dbReference type="InterPro" id="IPR022749">
    <property type="entry name" value="D12N6_MeTrfase_N"/>
</dbReference>
<comment type="similarity">
    <text evidence="1">Belongs to the N(4)/N(6)-methyltransferase family.</text>
</comment>
<dbReference type="SUPFAM" id="SSF53335">
    <property type="entry name" value="S-adenosyl-L-methionine-dependent methyltransferases"/>
    <property type="match status" value="1"/>
</dbReference>
<accession>A0ABT1UKZ9</accession>
<dbReference type="PANTHER" id="PTHR42998:SF1">
    <property type="entry name" value="TYPE I RESTRICTION ENZYME HINDI METHYLASE SUBUNIT"/>
    <property type="match status" value="1"/>
</dbReference>
<evidence type="ECO:0000256" key="2">
    <source>
        <dbReference type="ARBA" id="ARBA00022747"/>
    </source>
</evidence>
<dbReference type="Pfam" id="PF12161">
    <property type="entry name" value="HsdM_N"/>
    <property type="match status" value="1"/>
</dbReference>
<keyword evidence="2" id="KW-0680">Restriction system</keyword>
<evidence type="ECO:0000256" key="1">
    <source>
        <dbReference type="ARBA" id="ARBA00006594"/>
    </source>
</evidence>